<keyword evidence="2" id="KW-1133">Transmembrane helix</keyword>
<evidence type="ECO:0000313" key="4">
    <source>
        <dbReference type="Proteomes" id="UP000799767"/>
    </source>
</evidence>
<dbReference type="GO" id="GO:0005759">
    <property type="term" value="C:mitochondrial matrix"/>
    <property type="evidence" value="ECO:0007669"/>
    <property type="project" value="TreeGrafter"/>
</dbReference>
<proteinExistence type="predicted"/>
<keyword evidence="4" id="KW-1185">Reference proteome</keyword>
<dbReference type="GO" id="GO:0033617">
    <property type="term" value="P:mitochondrial respiratory chain complex IV assembly"/>
    <property type="evidence" value="ECO:0007669"/>
    <property type="project" value="TreeGrafter"/>
</dbReference>
<dbReference type="PANTHER" id="PTHR40020:SF1">
    <property type="entry name" value="CYTOCHROME C OXIDASE ASSEMBLY FACTOR 2"/>
    <property type="match status" value="1"/>
</dbReference>
<dbReference type="OrthoDB" id="5410040at2759"/>
<dbReference type="AlphaFoldDB" id="A0A6A6Q3M8"/>
<dbReference type="Proteomes" id="UP000799767">
    <property type="component" value="Unassembled WGS sequence"/>
</dbReference>
<dbReference type="GeneID" id="54479801"/>
<keyword evidence="2" id="KW-0812">Transmembrane</keyword>
<feature type="compositionally biased region" description="Basic and acidic residues" evidence="1">
    <location>
        <begin position="115"/>
        <end position="126"/>
    </location>
</feature>
<accession>A0A6A6Q3M8</accession>
<protein>
    <recommendedName>
        <fullName evidence="5">Alpha-1,3-mannosyltransferase</fullName>
    </recommendedName>
</protein>
<organism evidence="3 4">
    <name type="scientific">Neohortaea acidophila</name>
    <dbReference type="NCBI Taxonomy" id="245834"/>
    <lineage>
        <taxon>Eukaryota</taxon>
        <taxon>Fungi</taxon>
        <taxon>Dikarya</taxon>
        <taxon>Ascomycota</taxon>
        <taxon>Pezizomycotina</taxon>
        <taxon>Dothideomycetes</taxon>
        <taxon>Dothideomycetidae</taxon>
        <taxon>Mycosphaerellales</taxon>
        <taxon>Teratosphaeriaceae</taxon>
        <taxon>Neohortaea</taxon>
    </lineage>
</organism>
<evidence type="ECO:0000256" key="1">
    <source>
        <dbReference type="SAM" id="MobiDB-lite"/>
    </source>
</evidence>
<reference evidence="3" key="1">
    <citation type="journal article" date="2020" name="Stud. Mycol.">
        <title>101 Dothideomycetes genomes: a test case for predicting lifestyles and emergence of pathogens.</title>
        <authorList>
            <person name="Haridas S."/>
            <person name="Albert R."/>
            <person name="Binder M."/>
            <person name="Bloem J."/>
            <person name="Labutti K."/>
            <person name="Salamov A."/>
            <person name="Andreopoulos B."/>
            <person name="Baker S."/>
            <person name="Barry K."/>
            <person name="Bills G."/>
            <person name="Bluhm B."/>
            <person name="Cannon C."/>
            <person name="Castanera R."/>
            <person name="Culley D."/>
            <person name="Daum C."/>
            <person name="Ezra D."/>
            <person name="Gonzalez J."/>
            <person name="Henrissat B."/>
            <person name="Kuo A."/>
            <person name="Liang C."/>
            <person name="Lipzen A."/>
            <person name="Lutzoni F."/>
            <person name="Magnuson J."/>
            <person name="Mondo S."/>
            <person name="Nolan M."/>
            <person name="Ohm R."/>
            <person name="Pangilinan J."/>
            <person name="Park H.-J."/>
            <person name="Ramirez L."/>
            <person name="Alfaro M."/>
            <person name="Sun H."/>
            <person name="Tritt A."/>
            <person name="Yoshinaga Y."/>
            <person name="Zwiers L.-H."/>
            <person name="Turgeon B."/>
            <person name="Goodwin S."/>
            <person name="Spatafora J."/>
            <person name="Crous P."/>
            <person name="Grigoriev I."/>
        </authorList>
    </citation>
    <scope>NUCLEOTIDE SEQUENCE</scope>
    <source>
        <strain evidence="3">CBS 113389</strain>
    </source>
</reference>
<evidence type="ECO:0000313" key="3">
    <source>
        <dbReference type="EMBL" id="KAF2486882.1"/>
    </source>
</evidence>
<name>A0A6A6Q3M8_9PEZI</name>
<dbReference type="PANTHER" id="PTHR40020">
    <property type="entry name" value="CYTOCHROME C OXIDASE ASSEMBLY FACTOR 2"/>
    <property type="match status" value="1"/>
</dbReference>
<keyword evidence="2" id="KW-0472">Membrane</keyword>
<feature type="region of interest" description="Disordered" evidence="1">
    <location>
        <begin position="39"/>
        <end position="126"/>
    </location>
</feature>
<feature type="transmembrane region" description="Helical" evidence="2">
    <location>
        <begin position="12"/>
        <end position="32"/>
    </location>
</feature>
<gene>
    <name evidence="3" type="ORF">BDY17DRAFT_88644</name>
</gene>
<evidence type="ECO:0008006" key="5">
    <source>
        <dbReference type="Google" id="ProtNLM"/>
    </source>
</evidence>
<dbReference type="EMBL" id="MU001632">
    <property type="protein sequence ID" value="KAF2486882.1"/>
    <property type="molecule type" value="Genomic_DNA"/>
</dbReference>
<sequence>MHILHPRSRGTSTLFTTTLAVSFLVVALPHLLPCPVDRRQFADSGENGTGRVKKRRVKQMDGVPERTVDENEGGRPRHECPIPKPTGLVGQLMGFERKESQKPVEVVVRGLTPSEARRGKERDGAP</sequence>
<evidence type="ECO:0000256" key="2">
    <source>
        <dbReference type="SAM" id="Phobius"/>
    </source>
</evidence>
<feature type="compositionally biased region" description="Basic and acidic residues" evidence="1">
    <location>
        <begin position="63"/>
        <end position="81"/>
    </location>
</feature>
<dbReference type="RefSeq" id="XP_033593451.1">
    <property type="nucleotide sequence ID" value="XM_033738800.1"/>
</dbReference>